<proteinExistence type="predicted"/>
<dbReference type="PANTHER" id="PTHR13489:SF0">
    <property type="entry name" value="MINI-CHROMOSOME MAINTENANCE COMPLEX-BINDING PROTEIN"/>
    <property type="match status" value="1"/>
</dbReference>
<dbReference type="GO" id="GO:0006261">
    <property type="term" value="P:DNA-templated DNA replication"/>
    <property type="evidence" value="ECO:0007669"/>
    <property type="project" value="TreeGrafter"/>
</dbReference>
<reference evidence="3" key="1">
    <citation type="submission" date="2020-07" db="EMBL/GenBank/DDBJ databases">
        <authorList>
            <person name="Nieuwenhuis M."/>
            <person name="Van De Peppel L.J.J."/>
        </authorList>
    </citation>
    <scope>NUCLEOTIDE SEQUENCE</scope>
    <source>
        <strain evidence="3">AP01</strain>
        <tissue evidence="3">Mycelium</tissue>
    </source>
</reference>
<keyword evidence="2" id="KW-0539">Nucleus</keyword>
<gene>
    <name evidence="3" type="ORF">DXG03_007215</name>
</gene>
<comment type="caution">
    <text evidence="3">The sequence shown here is derived from an EMBL/GenBank/DDBJ whole genome shotgun (WGS) entry which is preliminary data.</text>
</comment>
<dbReference type="InterPro" id="IPR019140">
    <property type="entry name" value="MCM_complex-bd"/>
</dbReference>
<dbReference type="EMBL" id="JABCKV010000051">
    <property type="protein sequence ID" value="KAG5645036.1"/>
    <property type="molecule type" value="Genomic_DNA"/>
</dbReference>
<accession>A0A9P7G889</accession>
<evidence type="ECO:0000313" key="4">
    <source>
        <dbReference type="Proteomes" id="UP000775547"/>
    </source>
</evidence>
<dbReference type="GO" id="GO:0005634">
    <property type="term" value="C:nucleus"/>
    <property type="evidence" value="ECO:0007669"/>
    <property type="project" value="UniProtKB-SubCell"/>
</dbReference>
<keyword evidence="4" id="KW-1185">Reference proteome</keyword>
<dbReference type="Proteomes" id="UP000775547">
    <property type="component" value="Unassembled WGS sequence"/>
</dbReference>
<evidence type="ECO:0008006" key="5">
    <source>
        <dbReference type="Google" id="ProtNLM"/>
    </source>
</evidence>
<evidence type="ECO:0000256" key="2">
    <source>
        <dbReference type="ARBA" id="ARBA00023242"/>
    </source>
</evidence>
<dbReference type="Pfam" id="PF09739">
    <property type="entry name" value="MCM_bind"/>
    <property type="match status" value="1"/>
</dbReference>
<comment type="subcellular location">
    <subcellularLocation>
        <location evidence="1">Nucleus</location>
    </subcellularLocation>
</comment>
<evidence type="ECO:0000256" key="1">
    <source>
        <dbReference type="ARBA" id="ARBA00004123"/>
    </source>
</evidence>
<dbReference type="OrthoDB" id="329666at2759"/>
<name>A0A9P7G889_9AGAR</name>
<reference evidence="3" key="2">
    <citation type="submission" date="2021-10" db="EMBL/GenBank/DDBJ databases">
        <title>Phylogenomics reveals ancestral predisposition of the termite-cultivated fungus Termitomyces towards a domesticated lifestyle.</title>
        <authorList>
            <person name="Auxier B."/>
            <person name="Grum-Grzhimaylo A."/>
            <person name="Cardenas M.E."/>
            <person name="Lodge J.D."/>
            <person name="Laessoe T."/>
            <person name="Pedersen O."/>
            <person name="Smith M.E."/>
            <person name="Kuyper T.W."/>
            <person name="Franco-Molano E.A."/>
            <person name="Baroni T.J."/>
            <person name="Aanen D.K."/>
        </authorList>
    </citation>
    <scope>NUCLEOTIDE SEQUENCE</scope>
    <source>
        <strain evidence="3">AP01</strain>
        <tissue evidence="3">Mycelium</tissue>
    </source>
</reference>
<dbReference type="GO" id="GO:0003682">
    <property type="term" value="F:chromatin binding"/>
    <property type="evidence" value="ECO:0007669"/>
    <property type="project" value="TreeGrafter"/>
</dbReference>
<dbReference type="PANTHER" id="PTHR13489">
    <property type="entry name" value="MINI-CHROMOSOME MAINTENANCE COMPLEX-BINDING PROTEIN"/>
    <property type="match status" value="1"/>
</dbReference>
<sequence>MVSSLLADAVADPTAVLLDLFAANDDIQAFSARVAAHFSAVFSSDAALAEIPALDALDARHDRALVRFRAMVQDTSPSPEIYRARWPGPRCGGWGLADASPHDISYDDLRESTVFWAVSVPAQSPWCADPSSAPHNTPHSHKFPVPHHPHHAVQVKVYHNYPVKPTELHTFVGILTSEPLHADLDLDSPALVPTLHVLFSLPTPTTIVPRVYPDPAFTKNTRDELITWIADASLAGDQDAAEWVLLAAIARVQSRSPPILPLTLTVSCFPSPSPTATSTSTPALSHILTQIFPLVTTLPLSLSTLNTTSFAPESKNEDLHSGWLQLPRGTVCVVTEGGVSEGNVSERGLNNLRATQEMMNAQTLQYVFPYSAFAFDTDVAFVILSEGTKSAFFHASANIPLRPAIPDFDFYKTPEGVAPKAEDALASFRALVGAAKIGSVTVNDQTAQFIQEDFVQERKAAPAQDEVLTQDHLIQRMMIARLLALSMQEPEITVPIWKKAKEMETTRRARILSQ</sequence>
<dbReference type="AlphaFoldDB" id="A0A9P7G889"/>
<protein>
    <recommendedName>
        <fullName evidence="5">Mini-chromosome maintenance complex-binding protein</fullName>
    </recommendedName>
</protein>
<evidence type="ECO:0000313" key="3">
    <source>
        <dbReference type="EMBL" id="KAG5645036.1"/>
    </source>
</evidence>
<organism evidence="3 4">
    <name type="scientific">Asterophora parasitica</name>
    <dbReference type="NCBI Taxonomy" id="117018"/>
    <lineage>
        <taxon>Eukaryota</taxon>
        <taxon>Fungi</taxon>
        <taxon>Dikarya</taxon>
        <taxon>Basidiomycota</taxon>
        <taxon>Agaricomycotina</taxon>
        <taxon>Agaricomycetes</taxon>
        <taxon>Agaricomycetidae</taxon>
        <taxon>Agaricales</taxon>
        <taxon>Tricholomatineae</taxon>
        <taxon>Lyophyllaceae</taxon>
        <taxon>Asterophora</taxon>
    </lineage>
</organism>